<dbReference type="EMBL" id="JAKKPZ010000054">
    <property type="protein sequence ID" value="KAI1705682.1"/>
    <property type="molecule type" value="Genomic_DNA"/>
</dbReference>
<protein>
    <submittedName>
        <fullName evidence="2">Uncharacterized protein</fullName>
    </submittedName>
</protein>
<evidence type="ECO:0000256" key="1">
    <source>
        <dbReference type="SAM" id="MobiDB-lite"/>
    </source>
</evidence>
<name>A0AAD4MYU2_9BILA</name>
<evidence type="ECO:0000313" key="3">
    <source>
        <dbReference type="Proteomes" id="UP001201812"/>
    </source>
</evidence>
<sequence>MITTSCQIITNLNASPNYSAMFITEKDTNEVTELLARLNKTNIDNGNNNGKVASMPTRPNETHPRPIAESRAVAVPAVIAPSRSYLLHSHPFLFAIYMPNSNPIKKPMKTLRSNGR</sequence>
<gene>
    <name evidence="2" type="ORF">DdX_13476</name>
</gene>
<organism evidence="2 3">
    <name type="scientific">Ditylenchus destructor</name>
    <dbReference type="NCBI Taxonomy" id="166010"/>
    <lineage>
        <taxon>Eukaryota</taxon>
        <taxon>Metazoa</taxon>
        <taxon>Ecdysozoa</taxon>
        <taxon>Nematoda</taxon>
        <taxon>Chromadorea</taxon>
        <taxon>Rhabditida</taxon>
        <taxon>Tylenchina</taxon>
        <taxon>Tylenchomorpha</taxon>
        <taxon>Sphaerularioidea</taxon>
        <taxon>Anguinidae</taxon>
        <taxon>Anguininae</taxon>
        <taxon>Ditylenchus</taxon>
    </lineage>
</organism>
<dbReference type="Proteomes" id="UP001201812">
    <property type="component" value="Unassembled WGS sequence"/>
</dbReference>
<keyword evidence="3" id="KW-1185">Reference proteome</keyword>
<feature type="compositionally biased region" description="Low complexity" evidence="1">
    <location>
        <begin position="41"/>
        <end position="51"/>
    </location>
</feature>
<dbReference type="AlphaFoldDB" id="A0AAD4MYU2"/>
<comment type="caution">
    <text evidence="2">The sequence shown here is derived from an EMBL/GenBank/DDBJ whole genome shotgun (WGS) entry which is preliminary data.</text>
</comment>
<evidence type="ECO:0000313" key="2">
    <source>
        <dbReference type="EMBL" id="KAI1705682.1"/>
    </source>
</evidence>
<accession>A0AAD4MYU2</accession>
<reference evidence="2" key="1">
    <citation type="submission" date="2022-01" db="EMBL/GenBank/DDBJ databases">
        <title>Genome Sequence Resource for Two Populations of Ditylenchus destructor, the Migratory Endoparasitic Phytonematode.</title>
        <authorList>
            <person name="Zhang H."/>
            <person name="Lin R."/>
            <person name="Xie B."/>
        </authorList>
    </citation>
    <scope>NUCLEOTIDE SEQUENCE</scope>
    <source>
        <strain evidence="2">BazhouSP</strain>
    </source>
</reference>
<feature type="region of interest" description="Disordered" evidence="1">
    <location>
        <begin position="41"/>
        <end position="64"/>
    </location>
</feature>
<proteinExistence type="predicted"/>